<keyword evidence="2" id="KW-1185">Reference proteome</keyword>
<reference evidence="1 2" key="1">
    <citation type="journal article" date="2009" name="Stand. Genomic Sci.">
        <title>Complete genome sequence of Pirellula staleyi type strain (ATCC 27377).</title>
        <authorList>
            <person name="Clum A."/>
            <person name="Tindall B.J."/>
            <person name="Sikorski J."/>
            <person name="Ivanova N."/>
            <person name="Mavrommatis K."/>
            <person name="Lucas S."/>
            <person name="Glavina del Rio T."/>
            <person name="Nolan M."/>
            <person name="Chen F."/>
            <person name="Tice H."/>
            <person name="Pitluck S."/>
            <person name="Cheng J.F."/>
            <person name="Chertkov O."/>
            <person name="Brettin T."/>
            <person name="Han C."/>
            <person name="Detter J.C."/>
            <person name="Kuske C."/>
            <person name="Bruce D."/>
            <person name="Goodwin L."/>
            <person name="Ovchinikova G."/>
            <person name="Pati A."/>
            <person name="Mikhailova N."/>
            <person name="Chen A."/>
            <person name="Palaniappan K."/>
            <person name="Land M."/>
            <person name="Hauser L."/>
            <person name="Chang Y.J."/>
            <person name="Jeffries C.D."/>
            <person name="Chain P."/>
            <person name="Rohde M."/>
            <person name="Goker M."/>
            <person name="Bristow J."/>
            <person name="Eisen J.A."/>
            <person name="Markowitz V."/>
            <person name="Hugenholtz P."/>
            <person name="Kyrpides N.C."/>
            <person name="Klenk H.P."/>
            <person name="Lapidus A."/>
        </authorList>
    </citation>
    <scope>NUCLEOTIDE SEQUENCE [LARGE SCALE GENOMIC DNA]</scope>
    <source>
        <strain evidence="2">ATCC 27377 / DSM 6068 / ICPB 4128</strain>
    </source>
</reference>
<evidence type="ECO:0000313" key="2">
    <source>
        <dbReference type="Proteomes" id="UP000001887"/>
    </source>
</evidence>
<dbReference type="AlphaFoldDB" id="D2R1Q5"/>
<dbReference type="HOGENOM" id="CLU_1667771_0_0_0"/>
<dbReference type="EMBL" id="CP001848">
    <property type="protein sequence ID" value="ADB16774.1"/>
    <property type="molecule type" value="Genomic_DNA"/>
</dbReference>
<accession>D2R1Q5</accession>
<protein>
    <submittedName>
        <fullName evidence="1">Uncharacterized protein</fullName>
    </submittedName>
</protein>
<sequence length="158" mass="18456">MDRWVEITFDCLPLRTVARLDIPIDASPKYRARCERLKAAFEKHGSHNTYYLYNAQCRFHLTNDPQFGMMEYTFEGTVITDQTDLKTERADLQIELIRETVDWLTQPVVDWMEGSVVQAVKYEFNRYIEAGDLQKAKDRIAKLEAQTEQTGGYVGMYL</sequence>
<name>D2R1Q5_PIRSD</name>
<gene>
    <name evidence="1" type="ordered locus">Psta_2100</name>
</gene>
<dbReference type="OrthoDB" id="263995at2"/>
<dbReference type="KEGG" id="psl:Psta_2100"/>
<organism evidence="1 2">
    <name type="scientific">Pirellula staleyi (strain ATCC 27377 / DSM 6068 / ICPB 4128)</name>
    <name type="common">Pirella staleyi</name>
    <dbReference type="NCBI Taxonomy" id="530564"/>
    <lineage>
        <taxon>Bacteria</taxon>
        <taxon>Pseudomonadati</taxon>
        <taxon>Planctomycetota</taxon>
        <taxon>Planctomycetia</taxon>
        <taxon>Pirellulales</taxon>
        <taxon>Pirellulaceae</taxon>
        <taxon>Pirellula</taxon>
    </lineage>
</organism>
<proteinExistence type="predicted"/>
<dbReference type="eggNOG" id="ENOG5032NP1">
    <property type="taxonomic scope" value="Bacteria"/>
</dbReference>
<evidence type="ECO:0000313" key="1">
    <source>
        <dbReference type="EMBL" id="ADB16774.1"/>
    </source>
</evidence>
<dbReference type="Proteomes" id="UP000001887">
    <property type="component" value="Chromosome"/>
</dbReference>